<reference evidence="5 6" key="1">
    <citation type="submission" date="2024-06" db="EMBL/GenBank/DDBJ databases">
        <title>The Natural Products Discovery Center: Release of the First 8490 Sequenced Strains for Exploring Actinobacteria Biosynthetic Diversity.</title>
        <authorList>
            <person name="Kalkreuter E."/>
            <person name="Kautsar S.A."/>
            <person name="Yang D."/>
            <person name="Bader C.D."/>
            <person name="Teijaro C.N."/>
            <person name="Fluegel L."/>
            <person name="Davis C.M."/>
            <person name="Simpson J.R."/>
            <person name="Lauterbach L."/>
            <person name="Steele A.D."/>
            <person name="Gui C."/>
            <person name="Meng S."/>
            <person name="Li G."/>
            <person name="Viehrig K."/>
            <person name="Ye F."/>
            <person name="Su P."/>
            <person name="Kiefer A.F."/>
            <person name="Nichols A."/>
            <person name="Cepeda A.J."/>
            <person name="Yan W."/>
            <person name="Fan B."/>
            <person name="Jiang Y."/>
            <person name="Adhikari A."/>
            <person name="Zheng C.-J."/>
            <person name="Schuster L."/>
            <person name="Cowan T.M."/>
            <person name="Smanski M.J."/>
            <person name="Chevrette M.G."/>
            <person name="De Carvalho L.P.S."/>
            <person name="Shen B."/>
        </authorList>
    </citation>
    <scope>NUCLEOTIDE SEQUENCE [LARGE SCALE GENOMIC DNA]</scope>
    <source>
        <strain evidence="5 6">NPDC050403</strain>
    </source>
</reference>
<dbReference type="Pfam" id="PF00440">
    <property type="entry name" value="TetR_N"/>
    <property type="match status" value="1"/>
</dbReference>
<evidence type="ECO:0000256" key="1">
    <source>
        <dbReference type="ARBA" id="ARBA00023125"/>
    </source>
</evidence>
<dbReference type="InterPro" id="IPR001647">
    <property type="entry name" value="HTH_TetR"/>
</dbReference>
<dbReference type="RefSeq" id="WP_357781594.1">
    <property type="nucleotide sequence ID" value="NZ_JBFAKC010000003.1"/>
</dbReference>
<evidence type="ECO:0000256" key="3">
    <source>
        <dbReference type="SAM" id="MobiDB-lite"/>
    </source>
</evidence>
<feature type="region of interest" description="Disordered" evidence="3">
    <location>
        <begin position="108"/>
        <end position="161"/>
    </location>
</feature>
<dbReference type="InterPro" id="IPR009057">
    <property type="entry name" value="Homeodomain-like_sf"/>
</dbReference>
<feature type="DNA-binding region" description="H-T-H motif" evidence="2">
    <location>
        <begin position="61"/>
        <end position="80"/>
    </location>
</feature>
<sequence>MSIERRPAAPPRTSPAPVDPPRADADSASTPRRRMSAADRRAQLLDIARDIVAAEGFAAVTIERVARSAPVARALVYQQFVDLSGLMTALLERESEIALAGISTIDPLGVDDDAARSSTDDRVGTGTEHGAGDDFGGPTSAGDLGGPMAGAGNTPTSVGRDDVDRVGRAILAYLHASPTSWQIMLSPPDGGPPGLRERLDMGRAYARAIGAGHLSRYAGVTVDPDGPTQRLLLAAIEEIARLHLADRQNYPDELVLSYLRSLVDWATAMESPRDPT</sequence>
<feature type="compositionally biased region" description="Pro residues" evidence="3">
    <location>
        <begin position="8"/>
        <end position="20"/>
    </location>
</feature>
<protein>
    <submittedName>
        <fullName evidence="5">Helix-turn-helix domain-containing protein</fullName>
    </submittedName>
</protein>
<feature type="domain" description="HTH tetR-type" evidence="4">
    <location>
        <begin position="38"/>
        <end position="98"/>
    </location>
</feature>
<dbReference type="Gene3D" id="1.10.357.10">
    <property type="entry name" value="Tetracycline Repressor, domain 2"/>
    <property type="match status" value="1"/>
</dbReference>
<proteinExistence type="predicted"/>
<dbReference type="EMBL" id="JBFAKC010000003">
    <property type="protein sequence ID" value="MEV0707669.1"/>
    <property type="molecule type" value="Genomic_DNA"/>
</dbReference>
<dbReference type="SUPFAM" id="SSF46689">
    <property type="entry name" value="Homeodomain-like"/>
    <property type="match status" value="1"/>
</dbReference>
<feature type="compositionally biased region" description="Basic and acidic residues" evidence="3">
    <location>
        <begin position="113"/>
        <end position="123"/>
    </location>
</feature>
<dbReference type="Proteomes" id="UP001551695">
    <property type="component" value="Unassembled WGS sequence"/>
</dbReference>
<accession>A0ABV3FQH6</accession>
<gene>
    <name evidence="5" type="ORF">AB0I48_08910</name>
</gene>
<dbReference type="PROSITE" id="PS50977">
    <property type="entry name" value="HTH_TETR_2"/>
    <property type="match status" value="1"/>
</dbReference>
<keyword evidence="6" id="KW-1185">Reference proteome</keyword>
<comment type="caution">
    <text evidence="5">The sequence shown here is derived from an EMBL/GenBank/DDBJ whole genome shotgun (WGS) entry which is preliminary data.</text>
</comment>
<evidence type="ECO:0000259" key="4">
    <source>
        <dbReference type="PROSITE" id="PS50977"/>
    </source>
</evidence>
<evidence type="ECO:0000313" key="6">
    <source>
        <dbReference type="Proteomes" id="UP001551695"/>
    </source>
</evidence>
<keyword evidence="1 2" id="KW-0238">DNA-binding</keyword>
<evidence type="ECO:0000256" key="2">
    <source>
        <dbReference type="PROSITE-ProRule" id="PRU00335"/>
    </source>
</evidence>
<evidence type="ECO:0000313" key="5">
    <source>
        <dbReference type="EMBL" id="MEV0707669.1"/>
    </source>
</evidence>
<organism evidence="5 6">
    <name type="scientific">Nocardia aurea</name>
    <dbReference type="NCBI Taxonomy" id="2144174"/>
    <lineage>
        <taxon>Bacteria</taxon>
        <taxon>Bacillati</taxon>
        <taxon>Actinomycetota</taxon>
        <taxon>Actinomycetes</taxon>
        <taxon>Mycobacteriales</taxon>
        <taxon>Nocardiaceae</taxon>
        <taxon>Nocardia</taxon>
    </lineage>
</organism>
<name>A0ABV3FQH6_9NOCA</name>
<feature type="region of interest" description="Disordered" evidence="3">
    <location>
        <begin position="1"/>
        <end position="37"/>
    </location>
</feature>